<dbReference type="EMBL" id="BAAAXF010000014">
    <property type="protein sequence ID" value="GAA3493752.1"/>
    <property type="molecule type" value="Genomic_DNA"/>
</dbReference>
<name>A0ABP6TH10_9ACTN</name>
<comment type="caution">
    <text evidence="2">The sequence shown here is derived from an EMBL/GenBank/DDBJ whole genome shotgun (WGS) entry which is preliminary data.</text>
</comment>
<evidence type="ECO:0000313" key="2">
    <source>
        <dbReference type="EMBL" id="GAA3493752.1"/>
    </source>
</evidence>
<sequence>MVISPGAVAAARTYASDMSGAPLPEPSPADQGNGPLKPAHEAAYYLGMGETFRILTRPGEPARPDVKELSTAVRAVPGGGIWYRRGDEAARRIVTSNQRIRNLPQDPDQLWALLADVLQALDQLGQAPQLDGSNLRRTHLLGSPAAIRRTDPVGGWGPVRVQWNPDGACRWTDLHHGDWQWPRPAAGSAAAEATTPHG</sequence>
<protein>
    <submittedName>
        <fullName evidence="2">Uncharacterized protein</fullName>
    </submittedName>
</protein>
<evidence type="ECO:0000256" key="1">
    <source>
        <dbReference type="SAM" id="MobiDB-lite"/>
    </source>
</evidence>
<proteinExistence type="predicted"/>
<accession>A0ABP6TH10</accession>
<organism evidence="2 3">
    <name type="scientific">Streptomyces prasinosporus</name>
    <dbReference type="NCBI Taxonomy" id="68256"/>
    <lineage>
        <taxon>Bacteria</taxon>
        <taxon>Bacillati</taxon>
        <taxon>Actinomycetota</taxon>
        <taxon>Actinomycetes</taxon>
        <taxon>Kitasatosporales</taxon>
        <taxon>Streptomycetaceae</taxon>
        <taxon>Streptomyces</taxon>
        <taxon>Streptomyces albogriseolus group</taxon>
    </lineage>
</organism>
<reference evidence="3" key="1">
    <citation type="journal article" date="2019" name="Int. J. Syst. Evol. Microbiol.">
        <title>The Global Catalogue of Microorganisms (GCM) 10K type strain sequencing project: providing services to taxonomists for standard genome sequencing and annotation.</title>
        <authorList>
            <consortium name="The Broad Institute Genomics Platform"/>
            <consortium name="The Broad Institute Genome Sequencing Center for Infectious Disease"/>
            <person name="Wu L."/>
            <person name="Ma J."/>
        </authorList>
    </citation>
    <scope>NUCLEOTIDE SEQUENCE [LARGE SCALE GENOMIC DNA]</scope>
    <source>
        <strain evidence="3">JCM 4816</strain>
    </source>
</reference>
<gene>
    <name evidence="2" type="ORF">GCM10019016_008510</name>
</gene>
<dbReference type="Proteomes" id="UP001501455">
    <property type="component" value="Unassembled WGS sequence"/>
</dbReference>
<feature type="region of interest" description="Disordered" evidence="1">
    <location>
        <begin position="17"/>
        <end position="38"/>
    </location>
</feature>
<keyword evidence="3" id="KW-1185">Reference proteome</keyword>
<evidence type="ECO:0000313" key="3">
    <source>
        <dbReference type="Proteomes" id="UP001501455"/>
    </source>
</evidence>